<keyword evidence="4 11" id="KW-0662">Pyridine nucleotide biosynthesis</keyword>
<evidence type="ECO:0000256" key="2">
    <source>
        <dbReference type="ARBA" id="ARBA00005019"/>
    </source>
</evidence>
<dbReference type="EC" id="2.7.7.18" evidence="11"/>
<evidence type="ECO:0000256" key="7">
    <source>
        <dbReference type="ARBA" id="ARBA00022741"/>
    </source>
</evidence>
<dbReference type="UniPathway" id="UPA00253">
    <property type="reaction ID" value="UER00332"/>
</dbReference>
<comment type="catalytic activity">
    <reaction evidence="10 11">
        <text>nicotinate beta-D-ribonucleotide + ATP + H(+) = deamido-NAD(+) + diphosphate</text>
        <dbReference type="Rhea" id="RHEA:22860"/>
        <dbReference type="ChEBI" id="CHEBI:15378"/>
        <dbReference type="ChEBI" id="CHEBI:30616"/>
        <dbReference type="ChEBI" id="CHEBI:33019"/>
        <dbReference type="ChEBI" id="CHEBI:57502"/>
        <dbReference type="ChEBI" id="CHEBI:58437"/>
        <dbReference type="EC" id="2.7.7.18"/>
    </reaction>
</comment>
<protein>
    <recommendedName>
        <fullName evidence="11">Probable nicotinate-nucleotide adenylyltransferase</fullName>
        <ecNumber evidence="11">2.7.7.18</ecNumber>
    </recommendedName>
    <alternativeName>
        <fullName evidence="11">Deamido-NAD(+) diphosphorylase</fullName>
    </alternativeName>
    <alternativeName>
        <fullName evidence="11">Deamido-NAD(+) pyrophosphorylase</fullName>
    </alternativeName>
    <alternativeName>
        <fullName evidence="11">Nicotinate mononucleotide adenylyltransferase</fullName>
        <shortName evidence="11">NaMN adenylyltransferase</shortName>
    </alternativeName>
</protein>
<dbReference type="NCBIfam" id="NF000840">
    <property type="entry name" value="PRK00071.1-3"/>
    <property type="match status" value="1"/>
</dbReference>
<gene>
    <name evidence="11 13" type="primary">nadD</name>
    <name evidence="13" type="ordered locus">NE0359</name>
</gene>
<evidence type="ECO:0000313" key="14">
    <source>
        <dbReference type="Proteomes" id="UP000001416"/>
    </source>
</evidence>
<dbReference type="OrthoDB" id="5295945at2"/>
<dbReference type="GO" id="GO:0005524">
    <property type="term" value="F:ATP binding"/>
    <property type="evidence" value="ECO:0007669"/>
    <property type="project" value="UniProtKB-KW"/>
</dbReference>
<dbReference type="HAMAP" id="MF_00244">
    <property type="entry name" value="NaMN_adenylyltr"/>
    <property type="match status" value="1"/>
</dbReference>
<dbReference type="InterPro" id="IPR005248">
    <property type="entry name" value="NadD/NMNAT"/>
</dbReference>
<dbReference type="PANTHER" id="PTHR39321:SF3">
    <property type="entry name" value="PHOSPHOPANTETHEINE ADENYLYLTRANSFERASE"/>
    <property type="match status" value="1"/>
</dbReference>
<dbReference type="Proteomes" id="UP000001416">
    <property type="component" value="Chromosome"/>
</dbReference>
<proteinExistence type="inferred from homology"/>
<dbReference type="NCBIfam" id="NF000839">
    <property type="entry name" value="PRK00071.1-1"/>
    <property type="match status" value="1"/>
</dbReference>
<dbReference type="GO" id="GO:0009435">
    <property type="term" value="P:NAD+ biosynthetic process"/>
    <property type="evidence" value="ECO:0007669"/>
    <property type="project" value="UniProtKB-UniRule"/>
</dbReference>
<evidence type="ECO:0000256" key="5">
    <source>
        <dbReference type="ARBA" id="ARBA00022679"/>
    </source>
</evidence>
<evidence type="ECO:0000256" key="1">
    <source>
        <dbReference type="ARBA" id="ARBA00002324"/>
    </source>
</evidence>
<dbReference type="Gene3D" id="3.40.50.620">
    <property type="entry name" value="HUPs"/>
    <property type="match status" value="1"/>
</dbReference>
<evidence type="ECO:0000259" key="12">
    <source>
        <dbReference type="Pfam" id="PF01467"/>
    </source>
</evidence>
<dbReference type="PhylomeDB" id="Q82XC5"/>
<feature type="domain" description="Cytidyltransferase-like" evidence="12">
    <location>
        <begin position="12"/>
        <end position="197"/>
    </location>
</feature>
<dbReference type="CDD" id="cd02165">
    <property type="entry name" value="NMNAT"/>
    <property type="match status" value="1"/>
</dbReference>
<dbReference type="HOGENOM" id="CLU_069765_0_0_4"/>
<evidence type="ECO:0000256" key="10">
    <source>
        <dbReference type="ARBA" id="ARBA00048721"/>
    </source>
</evidence>
<evidence type="ECO:0000256" key="4">
    <source>
        <dbReference type="ARBA" id="ARBA00022642"/>
    </source>
</evidence>
<sequence length="227" mass="25838">MAEITRYSLTGIYGGTFDPIHYGHLRIAEELADIVELNHLFFLPAGRPRLRTPPFVAGEHRVAMLQEAIRGNTRFSVDDREVRRPGETYSVESLREIRQEYEASESVALCFITGTDAFIKLPYWHRWRELFELCHLIIVNRPGSVPIRYPSDLPDELRGVCQDRWTTMADELKNSPVGLIFTAPTTLLDISSTSIRNIIASGKSARYLLPESVLNYIDKYGFYAGGK</sequence>
<dbReference type="KEGG" id="neu:NE0359"/>
<evidence type="ECO:0000256" key="9">
    <source>
        <dbReference type="ARBA" id="ARBA00023027"/>
    </source>
</evidence>
<comment type="function">
    <text evidence="1 11">Catalyzes the reversible adenylation of nicotinate mononucleotide (NaMN) to nicotinic acid adenine dinucleotide (NaAD).</text>
</comment>
<dbReference type="RefSeq" id="WP_011110994.1">
    <property type="nucleotide sequence ID" value="NC_004757.1"/>
</dbReference>
<dbReference type="Pfam" id="PF01467">
    <property type="entry name" value="CTP_transf_like"/>
    <property type="match status" value="1"/>
</dbReference>
<keyword evidence="7 11" id="KW-0547">Nucleotide-binding</keyword>
<dbReference type="SUPFAM" id="SSF52374">
    <property type="entry name" value="Nucleotidylyl transferase"/>
    <property type="match status" value="1"/>
</dbReference>
<keyword evidence="5 11" id="KW-0808">Transferase</keyword>
<name>Q82XC5_NITEU</name>
<dbReference type="NCBIfam" id="TIGR00482">
    <property type="entry name" value="nicotinate (nicotinamide) nucleotide adenylyltransferase"/>
    <property type="match status" value="1"/>
</dbReference>
<dbReference type="GeneID" id="87103565"/>
<dbReference type="STRING" id="228410.NE0359"/>
<organism evidence="13 14">
    <name type="scientific">Nitrosomonas europaea (strain ATCC 19718 / CIP 103999 / KCTC 2705 / NBRC 14298)</name>
    <dbReference type="NCBI Taxonomy" id="228410"/>
    <lineage>
        <taxon>Bacteria</taxon>
        <taxon>Pseudomonadati</taxon>
        <taxon>Pseudomonadota</taxon>
        <taxon>Betaproteobacteria</taxon>
        <taxon>Nitrosomonadales</taxon>
        <taxon>Nitrosomonadaceae</taxon>
        <taxon>Nitrosomonas</taxon>
    </lineage>
</organism>
<evidence type="ECO:0000256" key="3">
    <source>
        <dbReference type="ARBA" id="ARBA00009014"/>
    </source>
</evidence>
<evidence type="ECO:0000313" key="13">
    <source>
        <dbReference type="EMBL" id="CAD84270.1"/>
    </source>
</evidence>
<evidence type="ECO:0000256" key="8">
    <source>
        <dbReference type="ARBA" id="ARBA00022840"/>
    </source>
</evidence>
<keyword evidence="6 11" id="KW-0548">Nucleotidyltransferase</keyword>
<dbReference type="NCBIfam" id="TIGR00125">
    <property type="entry name" value="cyt_tran_rel"/>
    <property type="match status" value="1"/>
</dbReference>
<dbReference type="PANTHER" id="PTHR39321">
    <property type="entry name" value="NICOTINATE-NUCLEOTIDE ADENYLYLTRANSFERASE-RELATED"/>
    <property type="match status" value="1"/>
</dbReference>
<evidence type="ECO:0000256" key="11">
    <source>
        <dbReference type="HAMAP-Rule" id="MF_00244"/>
    </source>
</evidence>
<dbReference type="InterPro" id="IPR014729">
    <property type="entry name" value="Rossmann-like_a/b/a_fold"/>
</dbReference>
<accession>Q82XC5</accession>
<reference evidence="13 14" key="1">
    <citation type="journal article" date="2003" name="J. Bacteriol.">
        <title>Complete genome sequence of the ammonia-oxidizing bacterium and obligate chemolithoautotroph Nitrosomonas europaea.</title>
        <authorList>
            <person name="Chain P."/>
            <person name="Lamerdin J."/>
            <person name="Larimer F."/>
            <person name="Regala W."/>
            <person name="Land M."/>
            <person name="Hauser L."/>
            <person name="Hooper A."/>
            <person name="Klotz M."/>
            <person name="Norton J."/>
            <person name="Sayavedra-Soto L."/>
            <person name="Arciero D."/>
            <person name="Hommes N."/>
            <person name="Whittaker M."/>
            <person name="Arp D."/>
        </authorList>
    </citation>
    <scope>NUCLEOTIDE SEQUENCE [LARGE SCALE GENOMIC DNA]</scope>
    <source>
        <strain evidence="14">ATCC 19718 / CIP 103999 / KCTC 2705 / NBRC 14298</strain>
    </source>
</reference>
<dbReference type="GO" id="GO:0004515">
    <property type="term" value="F:nicotinate-nucleotide adenylyltransferase activity"/>
    <property type="evidence" value="ECO:0007669"/>
    <property type="project" value="UniProtKB-UniRule"/>
</dbReference>
<dbReference type="EMBL" id="AL954747">
    <property type="protein sequence ID" value="CAD84270.1"/>
    <property type="molecule type" value="Genomic_DNA"/>
</dbReference>
<keyword evidence="9 11" id="KW-0520">NAD</keyword>
<dbReference type="InterPro" id="IPR004821">
    <property type="entry name" value="Cyt_trans-like"/>
</dbReference>
<dbReference type="AlphaFoldDB" id="Q82XC5"/>
<evidence type="ECO:0000256" key="6">
    <source>
        <dbReference type="ARBA" id="ARBA00022695"/>
    </source>
</evidence>
<comment type="similarity">
    <text evidence="3 11">Belongs to the NadD family.</text>
</comment>
<keyword evidence="8 11" id="KW-0067">ATP-binding</keyword>
<keyword evidence="14" id="KW-1185">Reference proteome</keyword>
<comment type="pathway">
    <text evidence="2 11">Cofactor biosynthesis; NAD(+) biosynthesis; deamido-NAD(+) from nicotinate D-ribonucleotide: step 1/1.</text>
</comment>
<dbReference type="eggNOG" id="COG1057">
    <property type="taxonomic scope" value="Bacteria"/>
</dbReference>